<dbReference type="OrthoDB" id="9786503at2"/>
<accession>A0A1G9DHE6</accession>
<dbReference type="InterPro" id="IPR023753">
    <property type="entry name" value="FAD/NAD-binding_dom"/>
</dbReference>
<comment type="catalytic activity">
    <reaction evidence="3">
        <text>[thioredoxin]-dithiol + NADP(+) = [thioredoxin]-disulfide + NADPH + H(+)</text>
        <dbReference type="Rhea" id="RHEA:20345"/>
        <dbReference type="Rhea" id="RHEA-COMP:10698"/>
        <dbReference type="Rhea" id="RHEA-COMP:10700"/>
        <dbReference type="ChEBI" id="CHEBI:15378"/>
        <dbReference type="ChEBI" id="CHEBI:29950"/>
        <dbReference type="ChEBI" id="CHEBI:50058"/>
        <dbReference type="ChEBI" id="CHEBI:57783"/>
        <dbReference type="ChEBI" id="CHEBI:58349"/>
        <dbReference type="EC" id="1.8.1.9"/>
    </reaction>
</comment>
<dbReference type="InterPro" id="IPR029063">
    <property type="entry name" value="SAM-dependent_MTases_sf"/>
</dbReference>
<dbReference type="Pfam" id="PF07992">
    <property type="entry name" value="Pyr_redox_2"/>
    <property type="match status" value="1"/>
</dbReference>
<dbReference type="AlphaFoldDB" id="A0A1G9DHE6"/>
<gene>
    <name evidence="7" type="ORF">SAMN05421874_109144</name>
</gene>
<dbReference type="PANTHER" id="PTHR48105">
    <property type="entry name" value="THIOREDOXIN REDUCTASE 1-RELATED-RELATED"/>
    <property type="match status" value="1"/>
</dbReference>
<dbReference type="Proteomes" id="UP000198683">
    <property type="component" value="Unassembled WGS sequence"/>
</dbReference>
<dbReference type="SUPFAM" id="SSF53335">
    <property type="entry name" value="S-adenosyl-L-methionine-dependent methyltransferases"/>
    <property type="match status" value="1"/>
</dbReference>
<evidence type="ECO:0000313" key="8">
    <source>
        <dbReference type="Proteomes" id="UP000198683"/>
    </source>
</evidence>
<dbReference type="InterPro" id="IPR036188">
    <property type="entry name" value="FAD/NAD-bd_sf"/>
</dbReference>
<sequence length="562" mass="59558">MNATYEVIVIGGGAAGLSGALTLGRARRKVLVIDAGSPRNAPADGVHNFLTSEGRPPKELLEIGRAEAAAYGAAFVPGVVAAAERLDGGRFRVTLQDGAAYEADRLLVATGLVDELPDVPGLRELWGVDVLHCPYCHGWEVRDQPIGVLAVGPQAVHQALMWRQWSDDVTLFLHTAPEPGEEAREQLAARGVTVVEGEVAGLTLADDRLRGVRLADGREIPRRALVVASRLTARTQPLFGLGLEVSEQEMGGQAIGARVATGPMGATSVPGVYAAGNVTDVQEQVIGAAAAGVRAAAAINGDLIAQETAAAVAALRAARAHERLEEGRPSSEAPEKGRAAERSEEGPVPEAEDPVSEAEAWDARYRESGWIWSGRPNPMLVREVADLPPGRALDLGSGEGGDAMWLAGRGWRVTAADISNVALERAAARAAEAGLADRVDWQQHDLGASFPEGAYDLVSAFFLHSWGDMPREKILRNAAAAVAPGGVLLIVGHVAGRPEEHGHGHGHPATLLPTPHEVLASLDLPMNEWDVLRCEEYERTPETANGDLGHRKDNILELRRHP</sequence>
<feature type="compositionally biased region" description="Basic and acidic residues" evidence="4">
    <location>
        <begin position="321"/>
        <end position="345"/>
    </location>
</feature>
<dbReference type="PRINTS" id="PR00368">
    <property type="entry name" value="FADPNR"/>
</dbReference>
<protein>
    <submittedName>
        <fullName evidence="7">Thioredoxin reductase</fullName>
    </submittedName>
</protein>
<reference evidence="7 8" key="1">
    <citation type="submission" date="2016-10" db="EMBL/GenBank/DDBJ databases">
        <authorList>
            <person name="de Groot N.N."/>
        </authorList>
    </citation>
    <scope>NUCLEOTIDE SEQUENCE [LARGE SCALE GENOMIC DNA]</scope>
    <source>
        <strain evidence="7 8">CGMCC 4.5681</strain>
    </source>
</reference>
<evidence type="ECO:0000256" key="3">
    <source>
        <dbReference type="ARBA" id="ARBA00048132"/>
    </source>
</evidence>
<organism evidence="7 8">
    <name type="scientific">Nonomuraea maritima</name>
    <dbReference type="NCBI Taxonomy" id="683260"/>
    <lineage>
        <taxon>Bacteria</taxon>
        <taxon>Bacillati</taxon>
        <taxon>Actinomycetota</taxon>
        <taxon>Actinomycetes</taxon>
        <taxon>Streptosporangiales</taxon>
        <taxon>Streptosporangiaceae</taxon>
        <taxon>Nonomuraea</taxon>
    </lineage>
</organism>
<dbReference type="Pfam" id="PF13649">
    <property type="entry name" value="Methyltransf_25"/>
    <property type="match status" value="1"/>
</dbReference>
<dbReference type="GO" id="GO:0004791">
    <property type="term" value="F:thioredoxin-disulfide reductase (NADPH) activity"/>
    <property type="evidence" value="ECO:0007669"/>
    <property type="project" value="UniProtKB-EC"/>
</dbReference>
<feature type="domain" description="FAD/NAD(P)-binding" evidence="5">
    <location>
        <begin position="5"/>
        <end position="292"/>
    </location>
</feature>
<dbReference type="CDD" id="cd02440">
    <property type="entry name" value="AdoMet_MTases"/>
    <property type="match status" value="1"/>
</dbReference>
<feature type="region of interest" description="Disordered" evidence="4">
    <location>
        <begin position="321"/>
        <end position="359"/>
    </location>
</feature>
<feature type="region of interest" description="Disordered" evidence="4">
    <location>
        <begin position="542"/>
        <end position="562"/>
    </location>
</feature>
<dbReference type="Gene3D" id="3.50.50.60">
    <property type="entry name" value="FAD/NAD(P)-binding domain"/>
    <property type="match status" value="2"/>
</dbReference>
<feature type="domain" description="Methyltransferase" evidence="6">
    <location>
        <begin position="393"/>
        <end position="486"/>
    </location>
</feature>
<feature type="compositionally biased region" description="Basic and acidic residues" evidence="4">
    <location>
        <begin position="548"/>
        <end position="562"/>
    </location>
</feature>
<name>A0A1G9DHE6_9ACTN</name>
<dbReference type="SUPFAM" id="SSF51905">
    <property type="entry name" value="FAD/NAD(P)-binding domain"/>
    <property type="match status" value="1"/>
</dbReference>
<keyword evidence="2" id="KW-0560">Oxidoreductase</keyword>
<evidence type="ECO:0000313" key="7">
    <source>
        <dbReference type="EMBL" id="SDK63312.1"/>
    </source>
</evidence>
<proteinExistence type="predicted"/>
<evidence type="ECO:0000256" key="1">
    <source>
        <dbReference type="ARBA" id="ARBA00022630"/>
    </source>
</evidence>
<dbReference type="RefSeq" id="WP_090765956.1">
    <property type="nucleotide sequence ID" value="NZ_FNFB01000009.1"/>
</dbReference>
<dbReference type="PRINTS" id="PR00469">
    <property type="entry name" value="PNDRDTASEII"/>
</dbReference>
<feature type="compositionally biased region" description="Acidic residues" evidence="4">
    <location>
        <begin position="350"/>
        <end position="359"/>
    </location>
</feature>
<keyword evidence="1" id="KW-0285">Flavoprotein</keyword>
<dbReference type="Gene3D" id="3.40.50.150">
    <property type="entry name" value="Vaccinia Virus protein VP39"/>
    <property type="match status" value="1"/>
</dbReference>
<dbReference type="InterPro" id="IPR050097">
    <property type="entry name" value="Ferredoxin-NADP_redctase_2"/>
</dbReference>
<evidence type="ECO:0000259" key="5">
    <source>
        <dbReference type="Pfam" id="PF07992"/>
    </source>
</evidence>
<keyword evidence="8" id="KW-1185">Reference proteome</keyword>
<evidence type="ECO:0000256" key="4">
    <source>
        <dbReference type="SAM" id="MobiDB-lite"/>
    </source>
</evidence>
<dbReference type="STRING" id="683260.SAMN05421874_109144"/>
<evidence type="ECO:0000256" key="2">
    <source>
        <dbReference type="ARBA" id="ARBA00023002"/>
    </source>
</evidence>
<dbReference type="InterPro" id="IPR041698">
    <property type="entry name" value="Methyltransf_25"/>
</dbReference>
<evidence type="ECO:0000259" key="6">
    <source>
        <dbReference type="Pfam" id="PF13649"/>
    </source>
</evidence>
<dbReference type="EMBL" id="FNFB01000009">
    <property type="protein sequence ID" value="SDK63312.1"/>
    <property type="molecule type" value="Genomic_DNA"/>
</dbReference>